<accession>A0ABS8PN83</accession>
<dbReference type="Proteomes" id="UP001199816">
    <property type="component" value="Unassembled WGS sequence"/>
</dbReference>
<name>A0ABS8PN83_9BACT</name>
<reference evidence="1 2" key="1">
    <citation type="submission" date="2021-11" db="EMBL/GenBank/DDBJ databases">
        <title>Genomic of Niabella pedocola.</title>
        <authorList>
            <person name="Wu T."/>
        </authorList>
    </citation>
    <scope>NUCLEOTIDE SEQUENCE [LARGE SCALE GENOMIC DNA]</scope>
    <source>
        <strain evidence="1 2">JCM 31011</strain>
    </source>
</reference>
<gene>
    <name evidence="1" type="ORF">LQ567_07365</name>
</gene>
<dbReference type="InterPro" id="IPR032173">
    <property type="entry name" value="DUF5007"/>
</dbReference>
<proteinExistence type="predicted"/>
<sequence>MNRNHNYLLNVVLALALFAGCKKTPPVTEYLSPRVSFATDTYMPVLGRNLLVLTQFSADKSSYPLNFELQNLRRANGTPAPELTALVTVKEWVGRYTGMETSLAEIEAKRQEVQKPYFTIRPGSGDLVFAAASSAVIHGKPDTDSLYLFDINVSNNTGASKLFANQKLIPYKEIPYEPFEYNKETRKPLTENFQTYPPVNTTSITVPKQVRLTTSTNLYYTTDSLLQPYMAAVYFRKTGNGNSLTFRFLDKDSLPINPAKFSNTKWNELVHGFNMQMTSSYVKYDAAYPIPLTSLATKYTSGGQAKVLFEYPRRGFGNTLRNGVFGLNFSIYEPGDWEVVFHFKKNLKFEND</sequence>
<evidence type="ECO:0000313" key="2">
    <source>
        <dbReference type="Proteomes" id="UP001199816"/>
    </source>
</evidence>
<keyword evidence="2" id="KW-1185">Reference proteome</keyword>
<dbReference type="RefSeq" id="WP_231003696.1">
    <property type="nucleotide sequence ID" value="NZ_JAJNEC010000004.1"/>
</dbReference>
<organism evidence="1 2">
    <name type="scientific">Niabella pedocola</name>
    <dbReference type="NCBI Taxonomy" id="1752077"/>
    <lineage>
        <taxon>Bacteria</taxon>
        <taxon>Pseudomonadati</taxon>
        <taxon>Bacteroidota</taxon>
        <taxon>Chitinophagia</taxon>
        <taxon>Chitinophagales</taxon>
        <taxon>Chitinophagaceae</taxon>
        <taxon>Niabella</taxon>
    </lineage>
</organism>
<dbReference type="Pfam" id="PF16398">
    <property type="entry name" value="DUF5007"/>
    <property type="match status" value="1"/>
</dbReference>
<dbReference type="PROSITE" id="PS51257">
    <property type="entry name" value="PROKAR_LIPOPROTEIN"/>
    <property type="match status" value="1"/>
</dbReference>
<evidence type="ECO:0000313" key="1">
    <source>
        <dbReference type="EMBL" id="MCD2422577.1"/>
    </source>
</evidence>
<dbReference type="EMBL" id="JAJNEC010000004">
    <property type="protein sequence ID" value="MCD2422577.1"/>
    <property type="molecule type" value="Genomic_DNA"/>
</dbReference>
<protein>
    <submittedName>
        <fullName evidence="1">DUF5007 domain-containing protein</fullName>
    </submittedName>
</protein>
<comment type="caution">
    <text evidence="1">The sequence shown here is derived from an EMBL/GenBank/DDBJ whole genome shotgun (WGS) entry which is preliminary data.</text>
</comment>